<dbReference type="WBParaSite" id="ES5_v2.g20437.t1">
    <property type="protein sequence ID" value="ES5_v2.g20437.t1"/>
    <property type="gene ID" value="ES5_v2.g20437"/>
</dbReference>
<proteinExistence type="predicted"/>
<evidence type="ECO:0000313" key="2">
    <source>
        <dbReference type="WBParaSite" id="ES5_v2.g20437.t1"/>
    </source>
</evidence>
<protein>
    <submittedName>
        <fullName evidence="2">Helicase C-terminal domain-containing protein</fullName>
    </submittedName>
</protein>
<accession>A0AC34FUJ7</accession>
<name>A0AC34FUJ7_9BILA</name>
<dbReference type="Proteomes" id="UP000887579">
    <property type="component" value="Unplaced"/>
</dbReference>
<evidence type="ECO:0000313" key="1">
    <source>
        <dbReference type="Proteomes" id="UP000887579"/>
    </source>
</evidence>
<organism evidence="1 2">
    <name type="scientific">Panagrolaimus sp. ES5</name>
    <dbReference type="NCBI Taxonomy" id="591445"/>
    <lineage>
        <taxon>Eukaryota</taxon>
        <taxon>Metazoa</taxon>
        <taxon>Ecdysozoa</taxon>
        <taxon>Nematoda</taxon>
        <taxon>Chromadorea</taxon>
        <taxon>Rhabditida</taxon>
        <taxon>Tylenchina</taxon>
        <taxon>Panagrolaimomorpha</taxon>
        <taxon>Panagrolaimoidea</taxon>
        <taxon>Panagrolaimidae</taxon>
        <taxon>Panagrolaimus</taxon>
    </lineage>
</organism>
<reference evidence="2" key="1">
    <citation type="submission" date="2022-11" db="UniProtKB">
        <authorList>
            <consortium name="WormBaseParasite"/>
        </authorList>
    </citation>
    <scope>IDENTIFICATION</scope>
</reference>
<sequence length="867" mass="99099">MTEFNRWLPIHDSDGNLIRNFTVFLLGDNVKGFEDRKNLILSWRKSGGVLLMGYDMYRIFLKAENGKQNKAAESKKVLKRAAPDDNDTRLIRKALCEPGPDLIICDEGHKIKSLKTSVSNALNQIRTRKKVLKRAAPDDNDTRLIRKALCEPGPDLIICDEGHKIKSLKTSVSNALNQIRTRRRIVLTGYPLQNNLLEYYCMVNFVRPNYLGSKKEFFAMYDRPIKNGQCLDSTPRDIKIAQQKIYLLTQALRGFVQRRSAHLLKKILPQNLEYVIILRKTPIQHALYRAFVLYTKIEMYSAKTKYYNPLKAYSIGTKIWNHPDLLYYAYQKQRNEKGNGSSANGNGTSVTSNSMSLSSSAERMRILQTNTITDYFQIFPNSSTNDSVTPKAEPKHEVIDVDDVDLDDLGGEISYEWAAQSLSNYELTRTENSNKFVIAFELLKETVAKGEKMLLFSSSVMTLNLIENVLSTIDLDMKDETGTKITWRRGLTYCKFDGSTPATEREKLINRFNSSPKQHLFLISTKAGSLGINLVSANRVIIFDASWNPCHDAQAVCRVYRYGQQKKTFVYRLVMHNSMEKAIFYRQISKHGLQQKVVDELEVEAKITNKQLEDLLQYDESLDVITKHFDPTEWNLEDEVLKNVAYRYTHLIAEAPFLHESMILEAEEKLTPEEKVEAELFMKREKSMQNGYGSETYGGSTSAYNGSINLSRRPDFDAMVREYNQQNMVYRGSLRDLQGGMEYSELGLNPLQYKISNPNAIPIQQQQSLHIPLHHPIHGKNSGSLFQLNNASVTKGIPKHTYAVIDEDFNIPTFDGKPGRLFKGEQVSVIKTSDKTYLKKRSTGDIYNATGTRYDHRIPDNSVIELD</sequence>